<comment type="caution">
    <text evidence="8">The sequence shown here is derived from an EMBL/GenBank/DDBJ whole genome shotgun (WGS) entry which is preliminary data.</text>
</comment>
<dbReference type="GO" id="GO:0000155">
    <property type="term" value="F:phosphorelay sensor kinase activity"/>
    <property type="evidence" value="ECO:0007669"/>
    <property type="project" value="InterPro"/>
</dbReference>
<keyword evidence="9" id="KW-1185">Reference proteome</keyword>
<dbReference type="SUPFAM" id="SSF55874">
    <property type="entry name" value="ATPase domain of HSP90 chaperone/DNA topoisomerase II/histidine kinase"/>
    <property type="match status" value="1"/>
</dbReference>
<dbReference type="Proteomes" id="UP000732193">
    <property type="component" value="Unassembled WGS sequence"/>
</dbReference>
<dbReference type="SUPFAM" id="SSF47384">
    <property type="entry name" value="Homodimeric domain of signal transducing histidine kinase"/>
    <property type="match status" value="1"/>
</dbReference>
<dbReference type="Gene3D" id="3.30.565.10">
    <property type="entry name" value="Histidine kinase-like ATPase, C-terminal domain"/>
    <property type="match status" value="1"/>
</dbReference>
<evidence type="ECO:0000256" key="5">
    <source>
        <dbReference type="ARBA" id="ARBA00022777"/>
    </source>
</evidence>
<dbReference type="InterPro" id="IPR004358">
    <property type="entry name" value="Sig_transdc_His_kin-like_C"/>
</dbReference>
<dbReference type="GO" id="GO:0030295">
    <property type="term" value="F:protein kinase activator activity"/>
    <property type="evidence" value="ECO:0007669"/>
    <property type="project" value="TreeGrafter"/>
</dbReference>
<proteinExistence type="predicted"/>
<evidence type="ECO:0000256" key="6">
    <source>
        <dbReference type="SAM" id="MobiDB-lite"/>
    </source>
</evidence>
<accession>A0AAE3B5I3</accession>
<dbReference type="SUPFAM" id="SSF55785">
    <property type="entry name" value="PYP-like sensor domain (PAS domain)"/>
    <property type="match status" value="1"/>
</dbReference>
<evidence type="ECO:0000313" key="9">
    <source>
        <dbReference type="Proteomes" id="UP000732193"/>
    </source>
</evidence>
<sequence>MTSQHPYSEFDLVAAPVFVLEFNEDGAPVYAAFNKYGLKKSGRPLSDYLGKTAQEVYAQAYGRTAYAHHCAARDTGIAMSYQLDLPVGGITRNIRTTLYPDIDENGKVTRLVGCSTDLSVERNAVEAKVQFDTLAAEMEQFVALAAHDLRAPMRQISAIADLLREDITDRTASNLELLDALNKIAAKTMNLVTDVLQHVEIAAVGNTETVFSFPALCFDICDTLDPNKLHNVTTASATLRADRTVLQIALCNMIENTLKHGNRARLNIRVDVREGPAGMIEVVLTDDGNGFSSDALSVMNHSRFRAESGYGLFAVKRLISARGGTLVAQNLPNGTGAIVRFTLPGRYVGGSLKADDQARPGAAQPRTGNSGHRHSA</sequence>
<dbReference type="CDD" id="cd00082">
    <property type="entry name" value="HisKA"/>
    <property type="match status" value="1"/>
</dbReference>
<dbReference type="GO" id="GO:0000156">
    <property type="term" value="F:phosphorelay response regulator activity"/>
    <property type="evidence" value="ECO:0007669"/>
    <property type="project" value="TreeGrafter"/>
</dbReference>
<protein>
    <recommendedName>
        <fullName evidence="2">histidine kinase</fullName>
        <ecNumber evidence="2">2.7.13.3</ecNumber>
    </recommendedName>
</protein>
<evidence type="ECO:0000313" key="8">
    <source>
        <dbReference type="EMBL" id="MBM1712321.1"/>
    </source>
</evidence>
<dbReference type="PANTHER" id="PTHR42878">
    <property type="entry name" value="TWO-COMPONENT HISTIDINE KINASE"/>
    <property type="match status" value="1"/>
</dbReference>
<dbReference type="Gene3D" id="3.30.450.20">
    <property type="entry name" value="PAS domain"/>
    <property type="match status" value="1"/>
</dbReference>
<evidence type="ECO:0000256" key="2">
    <source>
        <dbReference type="ARBA" id="ARBA00012438"/>
    </source>
</evidence>
<evidence type="ECO:0000256" key="1">
    <source>
        <dbReference type="ARBA" id="ARBA00000085"/>
    </source>
</evidence>
<dbReference type="GO" id="GO:0007234">
    <property type="term" value="P:osmosensory signaling via phosphorelay pathway"/>
    <property type="evidence" value="ECO:0007669"/>
    <property type="project" value="TreeGrafter"/>
</dbReference>
<dbReference type="InterPro" id="IPR050351">
    <property type="entry name" value="BphY/WalK/GraS-like"/>
</dbReference>
<dbReference type="PROSITE" id="PS50109">
    <property type="entry name" value="HIS_KIN"/>
    <property type="match status" value="1"/>
</dbReference>
<keyword evidence="4" id="KW-0808">Transferase</keyword>
<dbReference type="EC" id="2.7.13.3" evidence="2"/>
<dbReference type="Pfam" id="PF02518">
    <property type="entry name" value="HATPase_c"/>
    <property type="match status" value="1"/>
</dbReference>
<evidence type="ECO:0000259" key="7">
    <source>
        <dbReference type="PROSITE" id="PS50109"/>
    </source>
</evidence>
<dbReference type="PRINTS" id="PR00344">
    <property type="entry name" value="BCTRLSENSOR"/>
</dbReference>
<dbReference type="RefSeq" id="WP_203241064.1">
    <property type="nucleotide sequence ID" value="NZ_JAFBRH010000001.1"/>
</dbReference>
<dbReference type="InterPro" id="IPR003594">
    <property type="entry name" value="HATPase_dom"/>
</dbReference>
<comment type="catalytic activity">
    <reaction evidence="1">
        <text>ATP + protein L-histidine = ADP + protein N-phospho-L-histidine.</text>
        <dbReference type="EC" id="2.7.13.3"/>
    </reaction>
</comment>
<evidence type="ECO:0000256" key="4">
    <source>
        <dbReference type="ARBA" id="ARBA00022679"/>
    </source>
</evidence>
<feature type="region of interest" description="Disordered" evidence="6">
    <location>
        <begin position="352"/>
        <end position="376"/>
    </location>
</feature>
<dbReference type="InterPro" id="IPR003661">
    <property type="entry name" value="HisK_dim/P_dom"/>
</dbReference>
<feature type="domain" description="Histidine kinase" evidence="7">
    <location>
        <begin position="144"/>
        <end position="347"/>
    </location>
</feature>
<organism evidence="8 9">
    <name type="scientific">Sulfitobacter geojensis</name>
    <dbReference type="NCBI Taxonomy" id="1342299"/>
    <lineage>
        <taxon>Bacteria</taxon>
        <taxon>Pseudomonadati</taxon>
        <taxon>Pseudomonadota</taxon>
        <taxon>Alphaproteobacteria</taxon>
        <taxon>Rhodobacterales</taxon>
        <taxon>Roseobacteraceae</taxon>
        <taxon>Sulfitobacter</taxon>
    </lineage>
</organism>
<dbReference type="InterPro" id="IPR036097">
    <property type="entry name" value="HisK_dim/P_sf"/>
</dbReference>
<dbReference type="AlphaFoldDB" id="A0AAE3B5I3"/>
<evidence type="ECO:0000256" key="3">
    <source>
        <dbReference type="ARBA" id="ARBA00022553"/>
    </source>
</evidence>
<gene>
    <name evidence="8" type="ORF">JQV55_01945</name>
</gene>
<dbReference type="InterPro" id="IPR035965">
    <property type="entry name" value="PAS-like_dom_sf"/>
</dbReference>
<dbReference type="PANTHER" id="PTHR42878:SF14">
    <property type="entry name" value="OSMOLARITY TWO-COMPONENT SYSTEM PROTEIN SSK1"/>
    <property type="match status" value="1"/>
</dbReference>
<dbReference type="InterPro" id="IPR005467">
    <property type="entry name" value="His_kinase_dom"/>
</dbReference>
<name>A0AAE3B5I3_9RHOB</name>
<dbReference type="Gene3D" id="1.10.287.130">
    <property type="match status" value="1"/>
</dbReference>
<keyword evidence="5 8" id="KW-0418">Kinase</keyword>
<dbReference type="InterPro" id="IPR036890">
    <property type="entry name" value="HATPase_C_sf"/>
</dbReference>
<dbReference type="SMART" id="SM00388">
    <property type="entry name" value="HisKA"/>
    <property type="match status" value="1"/>
</dbReference>
<dbReference type="EMBL" id="JAFBRM010000001">
    <property type="protein sequence ID" value="MBM1712321.1"/>
    <property type="molecule type" value="Genomic_DNA"/>
</dbReference>
<dbReference type="SMART" id="SM00387">
    <property type="entry name" value="HATPase_c"/>
    <property type="match status" value="1"/>
</dbReference>
<keyword evidence="3" id="KW-0597">Phosphoprotein</keyword>
<reference evidence="8 9" key="1">
    <citation type="submission" date="2021-01" db="EMBL/GenBank/DDBJ databases">
        <title>Diatom-associated Roseobacters Show Island Model of Population Structure.</title>
        <authorList>
            <person name="Qu L."/>
            <person name="Feng X."/>
            <person name="Chen Y."/>
            <person name="Li L."/>
            <person name="Wang X."/>
            <person name="Hu Z."/>
            <person name="Wang H."/>
            <person name="Luo H."/>
        </authorList>
    </citation>
    <scope>NUCLEOTIDE SEQUENCE [LARGE SCALE GENOMIC DNA]</scope>
    <source>
        <strain evidence="8 9">TR60-84</strain>
    </source>
</reference>